<evidence type="ECO:0000256" key="1">
    <source>
        <dbReference type="SAM" id="MobiDB-lite"/>
    </source>
</evidence>
<dbReference type="EMBL" id="PKSM01000134">
    <property type="protein sequence ID" value="POW08698.1"/>
    <property type="molecule type" value="Genomic_DNA"/>
</dbReference>
<feature type="compositionally biased region" description="Polar residues" evidence="1">
    <location>
        <begin position="28"/>
        <end position="39"/>
    </location>
</feature>
<evidence type="ECO:0000313" key="2">
    <source>
        <dbReference type="EMBL" id="POW08698.1"/>
    </source>
</evidence>
<proteinExistence type="predicted"/>
<organism evidence="2 3">
    <name type="scientific">Puccinia striiformis</name>
    <dbReference type="NCBI Taxonomy" id="27350"/>
    <lineage>
        <taxon>Eukaryota</taxon>
        <taxon>Fungi</taxon>
        <taxon>Dikarya</taxon>
        <taxon>Basidiomycota</taxon>
        <taxon>Pucciniomycotina</taxon>
        <taxon>Pucciniomycetes</taxon>
        <taxon>Pucciniales</taxon>
        <taxon>Pucciniaceae</taxon>
        <taxon>Puccinia</taxon>
    </lineage>
</organism>
<protein>
    <submittedName>
        <fullName evidence="2">Uncharacterized protein</fullName>
    </submittedName>
</protein>
<reference evidence="3" key="2">
    <citation type="journal article" date="2018" name="BMC Genomics">
        <title>Genomic insights into host adaptation between the wheat stripe rust pathogen (Puccinia striiformis f. sp. tritici) and the barley stripe rust pathogen (Puccinia striiformis f. sp. hordei).</title>
        <authorList>
            <person name="Xia C."/>
            <person name="Wang M."/>
            <person name="Yin C."/>
            <person name="Cornejo O.E."/>
            <person name="Hulbert S.H."/>
            <person name="Chen X."/>
        </authorList>
    </citation>
    <scope>NUCLEOTIDE SEQUENCE [LARGE SCALE GENOMIC DNA]</scope>
    <source>
        <strain evidence="3">93TX-2</strain>
    </source>
</reference>
<keyword evidence="3" id="KW-1185">Reference proteome</keyword>
<accession>A0A2S4VGT8</accession>
<feature type="region of interest" description="Disordered" evidence="1">
    <location>
        <begin position="1"/>
        <end position="70"/>
    </location>
</feature>
<gene>
    <name evidence="2" type="ORF">PSHT_09460</name>
</gene>
<reference evidence="2 3" key="1">
    <citation type="submission" date="2017-12" db="EMBL/GenBank/DDBJ databases">
        <title>Gene loss provides genomic basis for host adaptation in cereal stripe rust fungi.</title>
        <authorList>
            <person name="Xia C."/>
        </authorList>
    </citation>
    <scope>NUCLEOTIDE SEQUENCE [LARGE SCALE GENOMIC DNA]</scope>
    <source>
        <strain evidence="2 3">93TX-2</strain>
    </source>
</reference>
<comment type="caution">
    <text evidence="2">The sequence shown here is derived from an EMBL/GenBank/DDBJ whole genome shotgun (WGS) entry which is preliminary data.</text>
</comment>
<reference evidence="3" key="3">
    <citation type="journal article" date="2018" name="Mol. Plant Microbe Interact.">
        <title>Genome sequence resources for the wheat stripe rust pathogen (Puccinia striiformis f. sp. tritici) and the barley stripe rust pathogen (Puccinia striiformis f. sp. hordei).</title>
        <authorList>
            <person name="Xia C."/>
            <person name="Wang M."/>
            <person name="Yin C."/>
            <person name="Cornejo O.E."/>
            <person name="Hulbert S.H."/>
            <person name="Chen X."/>
        </authorList>
    </citation>
    <scope>NUCLEOTIDE SEQUENCE [LARGE SCALE GENOMIC DNA]</scope>
    <source>
        <strain evidence="3">93TX-2</strain>
    </source>
</reference>
<dbReference type="VEuPathDB" id="FungiDB:PSHT_09460"/>
<evidence type="ECO:0000313" key="3">
    <source>
        <dbReference type="Proteomes" id="UP000238274"/>
    </source>
</evidence>
<feature type="compositionally biased region" description="Low complexity" evidence="1">
    <location>
        <begin position="61"/>
        <end position="70"/>
    </location>
</feature>
<sequence>MNRRTAPPTKKQEQQQQQQITHHHLNETTRSISRSNSFDTVPPHSPNPSDTNNKHNKNQHHQNNPNNKSTTITISTYSILFLIYLRGYLNSLLWLAPHPPSLKFQEFLSINSIEFNDLGIQHAASLDAVTEEAVTHA</sequence>
<name>A0A2S4VGT8_9BASI</name>
<dbReference type="AlphaFoldDB" id="A0A2S4VGT8"/>
<dbReference type="Proteomes" id="UP000238274">
    <property type="component" value="Unassembled WGS sequence"/>
</dbReference>